<evidence type="ECO:0000256" key="5">
    <source>
        <dbReference type="ARBA" id="ARBA00032325"/>
    </source>
</evidence>
<dbReference type="GO" id="GO:0000462">
    <property type="term" value="P:maturation of SSU-rRNA from tricistronic rRNA transcript (SSU-rRNA, 5.8S rRNA, LSU-rRNA)"/>
    <property type="evidence" value="ECO:0000318"/>
    <property type="project" value="GO_Central"/>
</dbReference>
<accession>A0A8R1UCM2</accession>
<evidence type="ECO:0000256" key="4">
    <source>
        <dbReference type="ARBA" id="ARBA00024421"/>
    </source>
</evidence>
<comment type="subcellular location">
    <subcellularLocation>
        <location evidence="1">Nucleus</location>
        <location evidence="1">Nucleolus</location>
    </subcellularLocation>
</comment>
<evidence type="ECO:0000256" key="3">
    <source>
        <dbReference type="ARBA" id="ARBA00023242"/>
    </source>
</evidence>
<protein>
    <recommendedName>
        <fullName evidence="4">U3 small nucleolar RNA-associated protein 25 homolog</fullName>
    </recommendedName>
    <alternativeName>
        <fullName evidence="5">UTP25 small subunit processor component</fullName>
    </alternativeName>
</protein>
<dbReference type="GO" id="GO:0019843">
    <property type="term" value="F:rRNA binding"/>
    <property type="evidence" value="ECO:0000318"/>
    <property type="project" value="GO_Central"/>
</dbReference>
<evidence type="ECO:0000259" key="7">
    <source>
        <dbReference type="Pfam" id="PF22916"/>
    </source>
</evidence>
<dbReference type="Proteomes" id="UP000005239">
    <property type="component" value="Unassembled WGS sequence"/>
</dbReference>
<keyword evidence="3" id="KW-0539">Nucleus</keyword>
<evidence type="ECO:0000256" key="1">
    <source>
        <dbReference type="ARBA" id="ARBA00004604"/>
    </source>
</evidence>
<feature type="domain" description="UTP25 C-terminal" evidence="6">
    <location>
        <begin position="396"/>
        <end position="567"/>
    </location>
</feature>
<dbReference type="GO" id="GO:0034511">
    <property type="term" value="F:U3 snoRNA binding"/>
    <property type="evidence" value="ECO:0000318"/>
    <property type="project" value="GO_Central"/>
</dbReference>
<proteinExistence type="inferred from homology"/>
<comment type="similarity">
    <text evidence="2">Belongs to the UTP25 family.</text>
</comment>
<dbReference type="GO" id="GO:0032040">
    <property type="term" value="C:small-subunit processome"/>
    <property type="evidence" value="ECO:0000318"/>
    <property type="project" value="GO_Central"/>
</dbReference>
<name>A0A8R1UCM2_PRIPA</name>
<dbReference type="InterPro" id="IPR053939">
    <property type="entry name" value="UTP25_C"/>
</dbReference>
<reference evidence="9" key="1">
    <citation type="journal article" date="2008" name="Nat. Genet.">
        <title>The Pristionchus pacificus genome provides a unique perspective on nematode lifestyle and parasitism.</title>
        <authorList>
            <person name="Dieterich C."/>
            <person name="Clifton S.W."/>
            <person name="Schuster L.N."/>
            <person name="Chinwalla A."/>
            <person name="Delehaunty K."/>
            <person name="Dinkelacker I."/>
            <person name="Fulton L."/>
            <person name="Fulton R."/>
            <person name="Godfrey J."/>
            <person name="Minx P."/>
            <person name="Mitreva M."/>
            <person name="Roeseler W."/>
            <person name="Tian H."/>
            <person name="Witte H."/>
            <person name="Yang S.P."/>
            <person name="Wilson R.K."/>
            <person name="Sommer R.J."/>
        </authorList>
    </citation>
    <scope>NUCLEOTIDE SEQUENCE [LARGE SCALE GENOMIC DNA]</scope>
    <source>
        <strain evidence="9">PS312</strain>
    </source>
</reference>
<dbReference type="InterPro" id="IPR053940">
    <property type="entry name" value="UTP25_NTPase-like"/>
</dbReference>
<dbReference type="EnsemblMetazoa" id="PPA16301.1">
    <property type="protein sequence ID" value="PPA16301.1"/>
    <property type="gene ID" value="WBGene00105855"/>
</dbReference>
<reference evidence="8" key="2">
    <citation type="submission" date="2022-06" db="UniProtKB">
        <authorList>
            <consortium name="EnsemblMetazoa"/>
        </authorList>
    </citation>
    <scope>IDENTIFICATION</scope>
    <source>
        <strain evidence="8">PS312</strain>
    </source>
</reference>
<evidence type="ECO:0000256" key="2">
    <source>
        <dbReference type="ARBA" id="ARBA00009223"/>
    </source>
</evidence>
<dbReference type="Pfam" id="PF22916">
    <property type="entry name" value="UTP25_NTPase-like"/>
    <property type="match status" value="1"/>
</dbReference>
<dbReference type="InterPro" id="IPR010678">
    <property type="entry name" value="UTP25"/>
</dbReference>
<dbReference type="PANTHER" id="PTHR12933">
    <property type="entry name" value="ORF PROTEIN-RELATED"/>
    <property type="match status" value="1"/>
</dbReference>
<dbReference type="Gene3D" id="3.40.50.300">
    <property type="entry name" value="P-loop containing nucleotide triphosphate hydrolases"/>
    <property type="match status" value="1"/>
</dbReference>
<dbReference type="OrthoDB" id="10264378at2759"/>
<dbReference type="InterPro" id="IPR027417">
    <property type="entry name" value="P-loop_NTPase"/>
</dbReference>
<organism evidence="8 9">
    <name type="scientific">Pristionchus pacificus</name>
    <name type="common">Parasitic nematode worm</name>
    <dbReference type="NCBI Taxonomy" id="54126"/>
    <lineage>
        <taxon>Eukaryota</taxon>
        <taxon>Metazoa</taxon>
        <taxon>Ecdysozoa</taxon>
        <taxon>Nematoda</taxon>
        <taxon>Chromadorea</taxon>
        <taxon>Rhabditida</taxon>
        <taxon>Rhabditina</taxon>
        <taxon>Diplogasteromorpha</taxon>
        <taxon>Diplogasteroidea</taxon>
        <taxon>Neodiplogasteridae</taxon>
        <taxon>Pristionchus</taxon>
    </lineage>
</organism>
<dbReference type="Pfam" id="PF06862">
    <property type="entry name" value="Utp25_C"/>
    <property type="match status" value="1"/>
</dbReference>
<evidence type="ECO:0000259" key="6">
    <source>
        <dbReference type="Pfam" id="PF06862"/>
    </source>
</evidence>
<dbReference type="GO" id="GO:0005730">
    <property type="term" value="C:nucleolus"/>
    <property type="evidence" value="ECO:0000318"/>
    <property type="project" value="GO_Central"/>
</dbReference>
<dbReference type="AlphaFoldDB" id="A0A8R1UCM2"/>
<feature type="domain" description="UTP25 NTP hydrolase-like" evidence="7">
    <location>
        <begin position="125"/>
        <end position="384"/>
    </location>
</feature>
<keyword evidence="9" id="KW-1185">Reference proteome</keyword>
<dbReference type="PANTHER" id="PTHR12933:SF0">
    <property type="entry name" value="U3 SMALL NUCLEOLAR RNA-ASSOCIATED PROTEIN 25 HOMOLOG"/>
    <property type="match status" value="1"/>
</dbReference>
<gene>
    <name evidence="8" type="primary">WBGene00105855</name>
</gene>
<sequence length="573" mass="65882">RMGKRKHPVEEEVIEDDGVEEKVVKTDVIDEFTPFLNVNLTPKDVESIKNRTRKASKLSLPGLPPASLSGGITLPKAPLNEVTSLETLGYTEALLKNMKDLLQKEFGEEKVEKYESMMSLMGKYVDIAMLTDKEKKKLHKIGYCTHALNHVIRTRNTVLKNKQKLSKASEKGEVSEELVESVRDQGFVRPTVLILLPYRRDVHRLIEIIKDLMFGVDVSKADIVHKARFEEEFGQGIVKTFERLKEDEDDDGNRDDCFRLGVALSNKSLKLYAPFDKADILICSPLGLRMVIGGDSGRESYLLSSMQLAVVDEADILLQQNWEHLPLIFNTMHTQPSKIVTDVSRVRTQYLDGHAASLCQTLLFSSHRHELFTALSMGRRNHRGFVSFRPSSEGLLTQIELRICQELHSIKCEDSTTQSDARFNFFKEKIAPTLTMHTAIFIPSYYDYVRIRNLFKKDTESFVQCHEYAPQNKITRARDLFYHGEKKLMVITERFHHFNRVNIRKIQRIVFYQPPSRPSFYIDLINMCQPEGRLQSILLFTQYDRIRMENIFGLEMGTAILKSEKAVQAIVSE</sequence>
<evidence type="ECO:0000313" key="9">
    <source>
        <dbReference type="Proteomes" id="UP000005239"/>
    </source>
</evidence>
<evidence type="ECO:0000313" key="8">
    <source>
        <dbReference type="EnsemblMetazoa" id="PPA16301.1"/>
    </source>
</evidence>